<evidence type="ECO:0000259" key="1">
    <source>
        <dbReference type="Pfam" id="PF00557"/>
    </source>
</evidence>
<feature type="domain" description="Peptidase M24" evidence="1">
    <location>
        <begin position="7"/>
        <end position="109"/>
    </location>
</feature>
<dbReference type="SUPFAM" id="SSF55920">
    <property type="entry name" value="Creatinase/aminopeptidase"/>
    <property type="match status" value="1"/>
</dbReference>
<dbReference type="InterPro" id="IPR036005">
    <property type="entry name" value="Creatinase/aminopeptidase-like"/>
</dbReference>
<reference evidence="2" key="1">
    <citation type="journal article" date="2015" name="Nature">
        <title>Complex archaea that bridge the gap between prokaryotes and eukaryotes.</title>
        <authorList>
            <person name="Spang A."/>
            <person name="Saw J.H."/>
            <person name="Jorgensen S.L."/>
            <person name="Zaremba-Niedzwiedzka K."/>
            <person name="Martijn J."/>
            <person name="Lind A.E."/>
            <person name="van Eijk R."/>
            <person name="Schleper C."/>
            <person name="Guy L."/>
            <person name="Ettema T.J."/>
        </authorList>
    </citation>
    <scope>NUCLEOTIDE SEQUENCE</scope>
</reference>
<comment type="caution">
    <text evidence="2">The sequence shown here is derived from an EMBL/GenBank/DDBJ whole genome shotgun (WGS) entry which is preliminary data.</text>
</comment>
<feature type="non-terminal residue" evidence="2">
    <location>
        <position position="130"/>
    </location>
</feature>
<dbReference type="EMBL" id="LAZR01063743">
    <property type="protein sequence ID" value="KKK58904.1"/>
    <property type="molecule type" value="Genomic_DNA"/>
</dbReference>
<name>A0A0F8YY06_9ZZZZ</name>
<dbReference type="Gene3D" id="3.90.230.10">
    <property type="entry name" value="Creatinase/methionine aminopeptidase superfamily"/>
    <property type="match status" value="1"/>
</dbReference>
<dbReference type="InterPro" id="IPR000994">
    <property type="entry name" value="Pept_M24"/>
</dbReference>
<sequence>MKNINEYKTIQRSAKEVLGEIKHFIVKGVTEKDISDECIELLREKGITECWYHGVPALVLCGSRSRMSVSGRDYIASEEMVSDTDLVTIDLSPSKENIWGDCARSFAVENGIVVDQPENEDFISGFVTEM</sequence>
<gene>
    <name evidence="2" type="ORF">LCGC14_3039710</name>
</gene>
<dbReference type="Pfam" id="PF00557">
    <property type="entry name" value="Peptidase_M24"/>
    <property type="match status" value="1"/>
</dbReference>
<proteinExistence type="predicted"/>
<protein>
    <recommendedName>
        <fullName evidence="1">Peptidase M24 domain-containing protein</fullName>
    </recommendedName>
</protein>
<accession>A0A0F8YY06</accession>
<organism evidence="2">
    <name type="scientific">marine sediment metagenome</name>
    <dbReference type="NCBI Taxonomy" id="412755"/>
    <lineage>
        <taxon>unclassified sequences</taxon>
        <taxon>metagenomes</taxon>
        <taxon>ecological metagenomes</taxon>
    </lineage>
</organism>
<evidence type="ECO:0000313" key="2">
    <source>
        <dbReference type="EMBL" id="KKK58904.1"/>
    </source>
</evidence>
<dbReference type="AlphaFoldDB" id="A0A0F8YY06"/>